<dbReference type="InterPro" id="IPR012818">
    <property type="entry name" value="CbiE"/>
</dbReference>
<dbReference type="NCBIfam" id="NF004456">
    <property type="entry name" value="PRK05787.1-4"/>
    <property type="match status" value="1"/>
</dbReference>
<dbReference type="SUPFAM" id="SSF53790">
    <property type="entry name" value="Tetrapyrrole methylase"/>
    <property type="match status" value="1"/>
</dbReference>
<dbReference type="Pfam" id="PF00590">
    <property type="entry name" value="TP_methylase"/>
    <property type="match status" value="1"/>
</dbReference>
<proteinExistence type="predicted"/>
<dbReference type="RefSeq" id="WP_203629710.1">
    <property type="nucleotide sequence ID" value="NZ_BNJR01000011.1"/>
</dbReference>
<evidence type="ECO:0000313" key="8">
    <source>
        <dbReference type="Proteomes" id="UP000604765"/>
    </source>
</evidence>
<gene>
    <name evidence="7" type="primary">cbiE</name>
    <name evidence="7" type="ORF">YK48G_10950</name>
</gene>
<dbReference type="PANTHER" id="PTHR43182:SF1">
    <property type="entry name" value="COBALT-PRECORRIN-7 C(5)-METHYLTRANSFERASE"/>
    <property type="match status" value="1"/>
</dbReference>
<dbReference type="EMBL" id="BNJR01000011">
    <property type="protein sequence ID" value="GHP13670.1"/>
    <property type="molecule type" value="Genomic_DNA"/>
</dbReference>
<dbReference type="Gene3D" id="3.40.1010.10">
    <property type="entry name" value="Cobalt-precorrin-4 Transmethylase, Domain 1"/>
    <property type="match status" value="1"/>
</dbReference>
<dbReference type="InterPro" id="IPR000878">
    <property type="entry name" value="4pyrrol_Mease"/>
</dbReference>
<dbReference type="InterPro" id="IPR014776">
    <property type="entry name" value="4pyrrole_Mease_sub2"/>
</dbReference>
<evidence type="ECO:0000256" key="2">
    <source>
        <dbReference type="ARBA" id="ARBA00022573"/>
    </source>
</evidence>
<evidence type="ECO:0000256" key="3">
    <source>
        <dbReference type="ARBA" id="ARBA00022603"/>
    </source>
</evidence>
<keyword evidence="4" id="KW-0808">Transferase</keyword>
<evidence type="ECO:0000256" key="1">
    <source>
        <dbReference type="ARBA" id="ARBA00004953"/>
    </source>
</evidence>
<evidence type="ECO:0000259" key="6">
    <source>
        <dbReference type="Pfam" id="PF00590"/>
    </source>
</evidence>
<accession>A0ABQ3VXN1</accession>
<keyword evidence="8" id="KW-1185">Reference proteome</keyword>
<dbReference type="InterPro" id="IPR050714">
    <property type="entry name" value="Cobalamin_biosynth_MTase"/>
</dbReference>
<dbReference type="NCBIfam" id="TIGR02467">
    <property type="entry name" value="CbiE"/>
    <property type="match status" value="1"/>
</dbReference>
<keyword evidence="3" id="KW-0489">Methyltransferase</keyword>
<keyword evidence="5" id="KW-0949">S-adenosyl-L-methionine</keyword>
<evidence type="ECO:0000256" key="4">
    <source>
        <dbReference type="ARBA" id="ARBA00022679"/>
    </source>
</evidence>
<dbReference type="CDD" id="cd11644">
    <property type="entry name" value="Precorrin-6Y-MT"/>
    <property type="match status" value="1"/>
</dbReference>
<dbReference type="PANTHER" id="PTHR43182">
    <property type="entry name" value="COBALT-PRECORRIN-6B C(15)-METHYLTRANSFERASE (DECARBOXYLATING)"/>
    <property type="match status" value="1"/>
</dbReference>
<organism evidence="7 8">
    <name type="scientific">Lentilactobacillus fungorum</name>
    <dbReference type="NCBI Taxonomy" id="2201250"/>
    <lineage>
        <taxon>Bacteria</taxon>
        <taxon>Bacillati</taxon>
        <taxon>Bacillota</taxon>
        <taxon>Bacilli</taxon>
        <taxon>Lactobacillales</taxon>
        <taxon>Lactobacillaceae</taxon>
        <taxon>Lentilactobacillus</taxon>
    </lineage>
</organism>
<feature type="domain" description="Tetrapyrrole methylase" evidence="6">
    <location>
        <begin position="1"/>
        <end position="184"/>
    </location>
</feature>
<comment type="pathway">
    <text evidence="1">Cofactor biosynthesis; adenosylcobalamin biosynthesis.</text>
</comment>
<dbReference type="Gene3D" id="3.30.950.10">
    <property type="entry name" value="Methyltransferase, Cobalt-precorrin-4 Transmethylase, Domain 2"/>
    <property type="match status" value="1"/>
</dbReference>
<sequence length="201" mass="22374">MITVVGIGPGNQSLMLAGTQSIVAQAEIVIGSKRQLKLFNVPTKKAVIFTRLAVLKKIICENFEKPIALLASGDPLMYGIGSWTLANFDPQMVTIVPGISSIQYLFHQLGLSMNDCYLTSSHGRMPDFDFLLLHQTVGMVTDDDIGPVEIANEIQKRGLHRTIYVGEMLSYPNERISRFTEADVEQRKYKMNVVIIKDEGQ</sequence>
<protein>
    <submittedName>
        <fullName evidence="7">Cobalt-precorrin-7 (C(5))-methyltransferase</fullName>
    </submittedName>
</protein>
<reference evidence="7 8" key="1">
    <citation type="journal article" date="2021" name="Int. J. Syst. Evol. Microbiol.">
        <title>Lentilactobacillus fungorum sp. nov., isolated from spent mushroom substrates.</title>
        <authorList>
            <person name="Tohno M."/>
            <person name="Tanizawa Y."/>
            <person name="Kojima Y."/>
            <person name="Sakamoto M."/>
            <person name="Ohkuma M."/>
            <person name="Kobayashi H."/>
        </authorList>
    </citation>
    <scope>NUCLEOTIDE SEQUENCE [LARGE SCALE GENOMIC DNA]</scope>
    <source>
        <strain evidence="7 8">YK48G</strain>
    </source>
</reference>
<dbReference type="InterPro" id="IPR014777">
    <property type="entry name" value="4pyrrole_Mease_sub1"/>
</dbReference>
<evidence type="ECO:0000313" key="7">
    <source>
        <dbReference type="EMBL" id="GHP13670.1"/>
    </source>
</evidence>
<dbReference type="Proteomes" id="UP000604765">
    <property type="component" value="Unassembled WGS sequence"/>
</dbReference>
<evidence type="ECO:0000256" key="5">
    <source>
        <dbReference type="ARBA" id="ARBA00022691"/>
    </source>
</evidence>
<comment type="caution">
    <text evidence="7">The sequence shown here is derived from an EMBL/GenBank/DDBJ whole genome shotgun (WGS) entry which is preliminary data.</text>
</comment>
<keyword evidence="2" id="KW-0169">Cobalamin biosynthesis</keyword>
<dbReference type="InterPro" id="IPR035996">
    <property type="entry name" value="4pyrrol_Methylase_sf"/>
</dbReference>
<name>A0ABQ3VXN1_9LACO</name>